<feature type="region of interest" description="Disordered" evidence="1">
    <location>
        <begin position="579"/>
        <end position="621"/>
    </location>
</feature>
<evidence type="ECO:0000313" key="4">
    <source>
        <dbReference type="Proteomes" id="UP001140091"/>
    </source>
</evidence>
<feature type="non-terminal residue" evidence="3">
    <location>
        <position position="621"/>
    </location>
</feature>
<organism evidence="3 4">
    <name type="scientific">Candolleomyces eurysporus</name>
    <dbReference type="NCBI Taxonomy" id="2828524"/>
    <lineage>
        <taxon>Eukaryota</taxon>
        <taxon>Fungi</taxon>
        <taxon>Dikarya</taxon>
        <taxon>Basidiomycota</taxon>
        <taxon>Agaricomycotina</taxon>
        <taxon>Agaricomycetes</taxon>
        <taxon>Agaricomycetidae</taxon>
        <taxon>Agaricales</taxon>
        <taxon>Agaricineae</taxon>
        <taxon>Psathyrellaceae</taxon>
        <taxon>Candolleomyces</taxon>
    </lineage>
</organism>
<dbReference type="PANTHER" id="PTHR11373:SF4">
    <property type="entry name" value="DEOXYNUCLEOSIDE TRIPHOSPHATE TRIPHOSPHOHYDROLASE SAMHD1"/>
    <property type="match status" value="1"/>
</dbReference>
<feature type="region of interest" description="Disordered" evidence="1">
    <location>
        <begin position="469"/>
        <end position="546"/>
    </location>
</feature>
<dbReference type="InterPro" id="IPR006674">
    <property type="entry name" value="HD_domain"/>
</dbReference>
<evidence type="ECO:0000313" key="3">
    <source>
        <dbReference type="EMBL" id="KAJ2935786.1"/>
    </source>
</evidence>
<feature type="domain" description="HD/PDEase" evidence="2">
    <location>
        <begin position="73"/>
        <end position="220"/>
    </location>
</feature>
<dbReference type="InterPro" id="IPR050135">
    <property type="entry name" value="dGTPase-like"/>
</dbReference>
<keyword evidence="4" id="KW-1185">Reference proteome</keyword>
<dbReference type="OrthoDB" id="9991235at2759"/>
<gene>
    <name evidence="3" type="ORF">H1R20_g1308</name>
</gene>
<dbReference type="Pfam" id="PF01966">
    <property type="entry name" value="HD"/>
    <property type="match status" value="1"/>
</dbReference>
<dbReference type="Gene3D" id="3.30.70.2760">
    <property type="match status" value="1"/>
</dbReference>
<dbReference type="SMART" id="SM00471">
    <property type="entry name" value="HDc"/>
    <property type="match status" value="1"/>
</dbReference>
<dbReference type="EMBL" id="JANBPK010000326">
    <property type="protein sequence ID" value="KAJ2935786.1"/>
    <property type="molecule type" value="Genomic_DNA"/>
</dbReference>
<dbReference type="Gene3D" id="1.10.3210.10">
    <property type="entry name" value="Hypothetical protein af1432"/>
    <property type="match status" value="1"/>
</dbReference>
<dbReference type="Pfam" id="PF19276">
    <property type="entry name" value="HD_assoc_2"/>
    <property type="match status" value="1"/>
</dbReference>
<proteinExistence type="predicted"/>
<accession>A0A9W8JHD6</accession>
<feature type="compositionally biased region" description="Polar residues" evidence="1">
    <location>
        <begin position="471"/>
        <end position="485"/>
    </location>
</feature>
<dbReference type="SUPFAM" id="SSF109604">
    <property type="entry name" value="HD-domain/PDEase-like"/>
    <property type="match status" value="1"/>
</dbReference>
<name>A0A9W8JHD6_9AGAR</name>
<sequence>MSVLDSQPTSLPMVEDDDPHGFFVPKALRGVKDVIHTLIPIHSHLNQFIDTVPFQRLRDIKQLGTSSYVWPSASHTRFEHCLGVAYLARCLASHLQTNQPSLKITNRDVGCVEIAGLCHDLGHGPWSHVWDNIFMPKAIKGCGWQHELGSEMMFDYIVKNYSIPISDKDARFIKALIAGDPAQCDASEKPFLFDIIANKRNGLDVDKFDYIQRDSHMTGTSFSFEATRIVKSARALDNQICYNIKDAEQIYEICRRRFALHKNVYSHKTTRAIEHMVVDALLLAEPHMKLAERVYDPDSFLYLNDYILNEIERSKAPELEASRQLIKRLRHRELYREVVWKAVEFTSKKAIQEYITPERIMGKAQKTFEGEGSEEPLDLTADDIIVDIGTIHYGMGERNPVDLTKFYSKKHPDKPMHAGPGDYSGLRPSTHAEILLRIFTKKPEYFGRVHDAYNAVLVDMGEEVSIGGDTVPNTPTLTSTRTSDAFSLETLPKTPGGGAGDAGTGSEQRKKRTFGRSGSAMMSKNHFADVDKGYRHESPSASSRRMSTEGVAAAIAGDPSAIAMITTFQPMADLPQLFEDGTEGATIDAAPSQRLKRGREDELQPPIERVEVKRRRKLRSD</sequence>
<feature type="compositionally biased region" description="Basic residues" evidence="1">
    <location>
        <begin position="612"/>
        <end position="621"/>
    </location>
</feature>
<dbReference type="GO" id="GO:0008832">
    <property type="term" value="F:dGTPase activity"/>
    <property type="evidence" value="ECO:0007669"/>
    <property type="project" value="TreeGrafter"/>
</dbReference>
<dbReference type="InterPro" id="IPR045509">
    <property type="entry name" value="HD_assoc_2"/>
</dbReference>
<reference evidence="3" key="1">
    <citation type="submission" date="2022-06" db="EMBL/GenBank/DDBJ databases">
        <title>Genome Sequence of Candolleomyces eurysporus.</title>
        <authorList>
            <person name="Buettner E."/>
        </authorList>
    </citation>
    <scope>NUCLEOTIDE SEQUENCE</scope>
    <source>
        <strain evidence="3">VTCC 930004</strain>
    </source>
</reference>
<evidence type="ECO:0000259" key="2">
    <source>
        <dbReference type="SMART" id="SM00471"/>
    </source>
</evidence>
<dbReference type="GO" id="GO:0006203">
    <property type="term" value="P:dGTP catabolic process"/>
    <property type="evidence" value="ECO:0007669"/>
    <property type="project" value="TreeGrafter"/>
</dbReference>
<protein>
    <recommendedName>
        <fullName evidence="2">HD/PDEase domain-containing protein</fullName>
    </recommendedName>
</protein>
<dbReference type="GO" id="GO:0005634">
    <property type="term" value="C:nucleus"/>
    <property type="evidence" value="ECO:0007669"/>
    <property type="project" value="TreeGrafter"/>
</dbReference>
<dbReference type="CDD" id="cd00077">
    <property type="entry name" value="HDc"/>
    <property type="match status" value="1"/>
</dbReference>
<feature type="compositionally biased region" description="Basic and acidic residues" evidence="1">
    <location>
        <begin position="526"/>
        <end position="538"/>
    </location>
</feature>
<dbReference type="Proteomes" id="UP001140091">
    <property type="component" value="Unassembled WGS sequence"/>
</dbReference>
<dbReference type="InterPro" id="IPR003607">
    <property type="entry name" value="HD/PDEase_dom"/>
</dbReference>
<evidence type="ECO:0000256" key="1">
    <source>
        <dbReference type="SAM" id="MobiDB-lite"/>
    </source>
</evidence>
<dbReference type="AlphaFoldDB" id="A0A9W8JHD6"/>
<comment type="caution">
    <text evidence="3">The sequence shown here is derived from an EMBL/GenBank/DDBJ whole genome shotgun (WGS) entry which is preliminary data.</text>
</comment>
<dbReference type="PANTHER" id="PTHR11373">
    <property type="entry name" value="DEOXYNUCLEOSIDE TRIPHOSPHATE TRIPHOSPHOHYDROLASE"/>
    <property type="match status" value="1"/>
</dbReference>